<reference evidence="3" key="2">
    <citation type="submission" date="2015-08" db="UniProtKB">
        <authorList>
            <consortium name="WormBaseParasite"/>
        </authorList>
    </citation>
    <scope>IDENTIFICATION</scope>
</reference>
<dbReference type="InterPro" id="IPR055577">
    <property type="entry name" value="DUF7153"/>
</dbReference>
<feature type="domain" description="DUF7153" evidence="1">
    <location>
        <begin position="163"/>
        <end position="341"/>
    </location>
</feature>
<dbReference type="PANTHER" id="PTHR22198">
    <property type="entry name" value="FERM DOMAIN-CONTAINING PROTEIN"/>
    <property type="match status" value="1"/>
</dbReference>
<dbReference type="Proteomes" id="UP000035680">
    <property type="component" value="Unassembled WGS sequence"/>
</dbReference>
<evidence type="ECO:0000313" key="3">
    <source>
        <dbReference type="WBParaSite" id="SVE_1748700.4"/>
    </source>
</evidence>
<sequence>MDNIFQTFIKKLNNISSRRNNSQYDYSFELMKSSSSNDIGENIERESEKALIPRFYSQYETANILVISDVIGGNKIPKKSCAPLKISPTNTIQSMKSEEVIEIVGRDKLALNDYSVLLGFISSTPTAYDTGDLFSSFEQFNLGESSLDKAITECNSIKYLPNFQEGILLKCFDRNPMFPFVHYNIFKSEPPYEMTTAIDNFIKSPTQNPKSSYGLYEEMFTINKMSTSPRSSLPSHRHSGYIIITFKILDDCSKKNGLEKTWLSWSGAREIYKYSPRTWNLRKISLLKCEQKQANIKKPLFEYVLLCEFGSIFHPSNTIQALDMCERLKTRNCGHISLYQVQYGYNIEPKNISNYQYNSYNHLTSSPLISSPLKTTTSTRKERIPLLRGVSQDVESTSKNLKYRPKLGTHNLGYSIDEQSRFGSYYETDNIE</sequence>
<dbReference type="PANTHER" id="PTHR22198:SF1">
    <property type="entry name" value="FERM DOMAIN-CONTAINING PROTEIN"/>
    <property type="match status" value="1"/>
</dbReference>
<dbReference type="STRING" id="75913.A0A0K0FYG1"/>
<accession>A0A0K0FYG1</accession>
<proteinExistence type="predicted"/>
<dbReference type="AlphaFoldDB" id="A0A0K0FYG1"/>
<protein>
    <recommendedName>
        <fullName evidence="1">DUF7153 domain-containing protein</fullName>
    </recommendedName>
</protein>
<evidence type="ECO:0000259" key="1">
    <source>
        <dbReference type="Pfam" id="PF23672"/>
    </source>
</evidence>
<organism evidence="2 3">
    <name type="scientific">Strongyloides venezuelensis</name>
    <name type="common">Threadworm</name>
    <dbReference type="NCBI Taxonomy" id="75913"/>
    <lineage>
        <taxon>Eukaryota</taxon>
        <taxon>Metazoa</taxon>
        <taxon>Ecdysozoa</taxon>
        <taxon>Nematoda</taxon>
        <taxon>Chromadorea</taxon>
        <taxon>Rhabditida</taxon>
        <taxon>Tylenchina</taxon>
        <taxon>Panagrolaimomorpha</taxon>
        <taxon>Strongyloidoidea</taxon>
        <taxon>Strongyloididae</taxon>
        <taxon>Strongyloides</taxon>
    </lineage>
</organism>
<reference evidence="2" key="1">
    <citation type="submission" date="2014-07" db="EMBL/GenBank/DDBJ databases">
        <authorList>
            <person name="Martin A.A"/>
            <person name="De Silva N."/>
        </authorList>
    </citation>
    <scope>NUCLEOTIDE SEQUENCE</scope>
</reference>
<dbReference type="WBParaSite" id="SVE_1748700.4">
    <property type="protein sequence ID" value="SVE_1748700.4"/>
    <property type="gene ID" value="SVE_1748700"/>
</dbReference>
<keyword evidence="2" id="KW-1185">Reference proteome</keyword>
<name>A0A0K0FYG1_STRVS</name>
<dbReference type="Pfam" id="PF23672">
    <property type="entry name" value="DUF7153"/>
    <property type="match status" value="1"/>
</dbReference>
<evidence type="ECO:0000313" key="2">
    <source>
        <dbReference type="Proteomes" id="UP000035680"/>
    </source>
</evidence>